<evidence type="ECO:0000313" key="3">
    <source>
        <dbReference type="Proteomes" id="UP000018949"/>
    </source>
</evidence>
<dbReference type="Gene3D" id="2.60.40.1180">
    <property type="entry name" value="Golgi alpha-mannosidase II"/>
    <property type="match status" value="1"/>
</dbReference>
<name>W4RPD9_9BACI</name>
<dbReference type="InterPro" id="IPR013780">
    <property type="entry name" value="Glyco_hydro_b"/>
</dbReference>
<dbReference type="Pfam" id="PF21653">
    <property type="entry name" value="pulA_all-beta"/>
    <property type="match status" value="1"/>
</dbReference>
<accession>W4RPD9</accession>
<reference evidence="2 3" key="1">
    <citation type="submission" date="2013-12" db="EMBL/GenBank/DDBJ databases">
        <title>NBRP : Genome information of microbial organism related human and environment.</title>
        <authorList>
            <person name="Hattori M."/>
            <person name="Oshima K."/>
            <person name="Inaba H."/>
            <person name="Suda W."/>
            <person name="Sakamoto M."/>
            <person name="Iino T."/>
            <person name="Kitahara M."/>
            <person name="Oshida Y."/>
            <person name="Iida T."/>
            <person name="Kudo T."/>
            <person name="Itoh T."/>
            <person name="Ahmed I."/>
            <person name="Ohkuma M."/>
        </authorList>
    </citation>
    <scope>NUCLEOTIDE SEQUENCE [LARGE SCALE GENOMIC DNA]</scope>
    <source>
        <strain evidence="2 3">JCM 21738</strain>
    </source>
</reference>
<dbReference type="eggNOG" id="COG1523">
    <property type="taxonomic scope" value="Bacteria"/>
</dbReference>
<dbReference type="Proteomes" id="UP000018949">
    <property type="component" value="Unassembled WGS sequence"/>
</dbReference>
<evidence type="ECO:0000259" key="1">
    <source>
        <dbReference type="Pfam" id="PF21653"/>
    </source>
</evidence>
<dbReference type="InterPro" id="IPR049117">
    <property type="entry name" value="pulA_all-beta"/>
</dbReference>
<keyword evidence="3" id="KW-1185">Reference proteome</keyword>
<protein>
    <submittedName>
        <fullName evidence="2">Pullulanase</fullName>
    </submittedName>
</protein>
<comment type="caution">
    <text evidence="2">The sequence shown here is derived from an EMBL/GenBank/DDBJ whole genome shotgun (WGS) entry which is preliminary data.</text>
</comment>
<dbReference type="EMBL" id="BAUW01000022">
    <property type="protein sequence ID" value="GAE45459.1"/>
    <property type="molecule type" value="Genomic_DNA"/>
</dbReference>
<evidence type="ECO:0000313" key="2">
    <source>
        <dbReference type="EMBL" id="GAE45459.1"/>
    </source>
</evidence>
<organism evidence="2 3">
    <name type="scientific">Mesobacillus boroniphilus JCM 21738</name>
    <dbReference type="NCBI Taxonomy" id="1294265"/>
    <lineage>
        <taxon>Bacteria</taxon>
        <taxon>Bacillati</taxon>
        <taxon>Bacillota</taxon>
        <taxon>Bacilli</taxon>
        <taxon>Bacillales</taxon>
        <taxon>Bacillaceae</taxon>
        <taxon>Mesobacillus</taxon>
    </lineage>
</organism>
<dbReference type="AlphaFoldDB" id="W4RPD9"/>
<proteinExistence type="predicted"/>
<gene>
    <name evidence="2" type="ORF">JCM21738_2262</name>
</gene>
<feature type="domain" description="Pullulanase all-beta" evidence="1">
    <location>
        <begin position="37"/>
        <end position="96"/>
    </location>
</feature>
<sequence>MDWDLRDANMDNVQYIKGIIEIRKTNEAFRLPDSEQIRKNMEFFTLPAPLIGFSLKEIKQSGHWEKILVLINPSMDQQLVELTEDARWSVLADHEKASAKPYRHIEGDKVLLEPCSLFVLAK</sequence>